<dbReference type="Pfam" id="PF01607">
    <property type="entry name" value="CBM_14"/>
    <property type="match status" value="3"/>
</dbReference>
<dbReference type="Proteomes" id="UP001519460">
    <property type="component" value="Unassembled WGS sequence"/>
</dbReference>
<comment type="caution">
    <text evidence="7">The sequence shown here is derived from an EMBL/GenBank/DDBJ whole genome shotgun (WGS) entry which is preliminary data.</text>
</comment>
<dbReference type="InterPro" id="IPR036508">
    <property type="entry name" value="Chitin-bd_dom_sf"/>
</dbReference>
<protein>
    <recommendedName>
        <fullName evidence="6">Chitin-binding type-2 domain-containing protein</fullName>
    </recommendedName>
</protein>
<dbReference type="PANTHER" id="PTHR23301:SF0">
    <property type="entry name" value="CHITIN-BINDING TYPE-2 DOMAIN-CONTAINING PROTEIN-RELATED"/>
    <property type="match status" value="1"/>
</dbReference>
<gene>
    <name evidence="7" type="ORF">BaRGS_00033276</name>
</gene>
<dbReference type="InterPro" id="IPR051940">
    <property type="entry name" value="Chitin_bind-dev_reg"/>
</dbReference>
<evidence type="ECO:0000256" key="2">
    <source>
        <dbReference type="ARBA" id="ARBA00022729"/>
    </source>
</evidence>
<keyword evidence="2" id="KW-0732">Signal</keyword>
<evidence type="ECO:0000256" key="5">
    <source>
        <dbReference type="ARBA" id="ARBA00023180"/>
    </source>
</evidence>
<feature type="domain" description="Chitin-binding type-2" evidence="6">
    <location>
        <begin position="193"/>
        <end position="253"/>
    </location>
</feature>
<feature type="domain" description="Chitin-binding type-2" evidence="6">
    <location>
        <begin position="37"/>
        <end position="95"/>
    </location>
</feature>
<organism evidence="7 8">
    <name type="scientific">Batillaria attramentaria</name>
    <dbReference type="NCBI Taxonomy" id="370345"/>
    <lineage>
        <taxon>Eukaryota</taxon>
        <taxon>Metazoa</taxon>
        <taxon>Spiralia</taxon>
        <taxon>Lophotrochozoa</taxon>
        <taxon>Mollusca</taxon>
        <taxon>Gastropoda</taxon>
        <taxon>Caenogastropoda</taxon>
        <taxon>Sorbeoconcha</taxon>
        <taxon>Cerithioidea</taxon>
        <taxon>Batillariidae</taxon>
        <taxon>Batillaria</taxon>
    </lineage>
</organism>
<keyword evidence="4" id="KW-1015">Disulfide bond</keyword>
<dbReference type="GO" id="GO:0008061">
    <property type="term" value="F:chitin binding"/>
    <property type="evidence" value="ECO:0007669"/>
    <property type="project" value="UniProtKB-KW"/>
</dbReference>
<keyword evidence="5" id="KW-0325">Glycoprotein</keyword>
<keyword evidence="8" id="KW-1185">Reference proteome</keyword>
<dbReference type="SUPFAM" id="SSF57625">
    <property type="entry name" value="Invertebrate chitin-binding proteins"/>
    <property type="match status" value="3"/>
</dbReference>
<evidence type="ECO:0000313" key="7">
    <source>
        <dbReference type="EMBL" id="KAK7475457.1"/>
    </source>
</evidence>
<feature type="domain" description="Chitin-binding type-2" evidence="6">
    <location>
        <begin position="136"/>
        <end position="192"/>
    </location>
</feature>
<evidence type="ECO:0000259" key="6">
    <source>
        <dbReference type="PROSITE" id="PS50940"/>
    </source>
</evidence>
<evidence type="ECO:0000313" key="8">
    <source>
        <dbReference type="Proteomes" id="UP001519460"/>
    </source>
</evidence>
<name>A0ABD0JLW5_9CAEN</name>
<dbReference type="PANTHER" id="PTHR23301">
    <property type="entry name" value="CHITIN BINDING PERITROPHIN-A"/>
    <property type="match status" value="1"/>
</dbReference>
<dbReference type="PROSITE" id="PS50940">
    <property type="entry name" value="CHIT_BIND_II"/>
    <property type="match status" value="3"/>
</dbReference>
<dbReference type="EMBL" id="JACVVK020000405">
    <property type="protein sequence ID" value="KAK7475457.1"/>
    <property type="molecule type" value="Genomic_DNA"/>
</dbReference>
<evidence type="ECO:0000256" key="1">
    <source>
        <dbReference type="ARBA" id="ARBA00022669"/>
    </source>
</evidence>
<proteinExistence type="predicted"/>
<evidence type="ECO:0000256" key="3">
    <source>
        <dbReference type="ARBA" id="ARBA00022737"/>
    </source>
</evidence>
<keyword evidence="3" id="KW-0677">Repeat</keyword>
<dbReference type="Gene3D" id="2.170.140.10">
    <property type="entry name" value="Chitin binding domain"/>
    <property type="match status" value="1"/>
</dbReference>
<accession>A0ABD0JLW5</accession>
<keyword evidence="1" id="KW-0147">Chitin-binding</keyword>
<reference evidence="7 8" key="1">
    <citation type="journal article" date="2023" name="Sci. Data">
        <title>Genome assembly of the Korean intertidal mud-creeper Batillaria attramentaria.</title>
        <authorList>
            <person name="Patra A.K."/>
            <person name="Ho P.T."/>
            <person name="Jun S."/>
            <person name="Lee S.J."/>
            <person name="Kim Y."/>
            <person name="Won Y.J."/>
        </authorList>
    </citation>
    <scope>NUCLEOTIDE SEQUENCE [LARGE SCALE GENOMIC DNA]</scope>
    <source>
        <strain evidence="7">Wonlab-2016</strain>
    </source>
</reference>
<evidence type="ECO:0000256" key="4">
    <source>
        <dbReference type="ARBA" id="ARBA00023157"/>
    </source>
</evidence>
<dbReference type="AlphaFoldDB" id="A0ABD0JLW5"/>
<dbReference type="InterPro" id="IPR002557">
    <property type="entry name" value="Chitin-bd_dom"/>
</dbReference>
<dbReference type="SMART" id="SM00494">
    <property type="entry name" value="ChtBD2"/>
    <property type="match status" value="3"/>
</dbReference>
<sequence>MRDRKKGRSFAVRACPTPLRLRPVKTVSASETWDPHYISCDGFPDGFHEAGCWGKAVCVNGQPQVTKCPAGQMYDVTSDTCVSISQHLSTTDCNTPVDCGKEVDGRHADVGDGCRSYYICLQGAFMGRMYCPPPLGLNCTGKDDGNYEIGCRVYTVCSGGKSTVVECDPGSVYSTSAGKCDAPANVPPPCGEMKDCSNMADGHYPDLDNNCRSYYTCVEGRFVGHNFCPASLVFNEKNGSCDWPDYVSPPCGTASPWK</sequence>